<protein>
    <submittedName>
        <fullName evidence="2">Uncharacterized protein</fullName>
    </submittedName>
</protein>
<organism evidence="2 3">
    <name type="scientific">Geothrix rubra</name>
    <dbReference type="NCBI Taxonomy" id="2927977"/>
    <lineage>
        <taxon>Bacteria</taxon>
        <taxon>Pseudomonadati</taxon>
        <taxon>Acidobacteriota</taxon>
        <taxon>Holophagae</taxon>
        <taxon>Holophagales</taxon>
        <taxon>Holophagaceae</taxon>
        <taxon>Geothrix</taxon>
    </lineage>
</organism>
<gene>
    <name evidence="2" type="ORF">GETHPA_02640</name>
</gene>
<dbReference type="InterPro" id="IPR029044">
    <property type="entry name" value="Nucleotide-diphossugar_trans"/>
</dbReference>
<evidence type="ECO:0000256" key="1">
    <source>
        <dbReference type="SAM" id="MobiDB-lite"/>
    </source>
</evidence>
<name>A0ABQ5Q2S1_9BACT</name>
<feature type="region of interest" description="Disordered" evidence="1">
    <location>
        <begin position="390"/>
        <end position="414"/>
    </location>
</feature>
<dbReference type="PANTHER" id="PTHR33604">
    <property type="entry name" value="OSJNBA0004B13.7 PROTEIN"/>
    <property type="match status" value="1"/>
</dbReference>
<dbReference type="Proteomes" id="UP001165089">
    <property type="component" value="Unassembled WGS sequence"/>
</dbReference>
<keyword evidence="3" id="KW-1185">Reference proteome</keyword>
<dbReference type="RefSeq" id="WP_285722315.1">
    <property type="nucleotide sequence ID" value="NZ_BSDD01000001.1"/>
</dbReference>
<comment type="caution">
    <text evidence="2">The sequence shown here is derived from an EMBL/GenBank/DDBJ whole genome shotgun (WGS) entry which is preliminary data.</text>
</comment>
<dbReference type="PANTHER" id="PTHR33604:SF3">
    <property type="entry name" value="OSJNBA0004B13.7 PROTEIN"/>
    <property type="match status" value="1"/>
</dbReference>
<reference evidence="2 3" key="1">
    <citation type="journal article" date="2023" name="Antonie Van Leeuwenhoek">
        <title>Mesoterricola silvestris gen. nov., sp. nov., Mesoterricola sediminis sp. nov., Geothrix oryzae sp. nov., Geothrix edaphica sp. nov., Geothrix rubra sp. nov., and Geothrix limicola sp. nov., six novel members of Acidobacteriota isolated from soils.</title>
        <authorList>
            <person name="Itoh H."/>
            <person name="Sugisawa Y."/>
            <person name="Mise K."/>
            <person name="Xu Z."/>
            <person name="Kuniyasu M."/>
            <person name="Ushijima N."/>
            <person name="Kawano K."/>
            <person name="Kobayashi E."/>
            <person name="Shiratori Y."/>
            <person name="Masuda Y."/>
            <person name="Senoo K."/>
        </authorList>
    </citation>
    <scope>NUCLEOTIDE SEQUENCE [LARGE SCALE GENOMIC DNA]</scope>
    <source>
        <strain evidence="2 3">Red803</strain>
    </source>
</reference>
<dbReference type="SUPFAM" id="SSF53448">
    <property type="entry name" value="Nucleotide-diphospho-sugar transferases"/>
    <property type="match status" value="1"/>
</dbReference>
<proteinExistence type="predicted"/>
<evidence type="ECO:0000313" key="2">
    <source>
        <dbReference type="EMBL" id="GLH68731.1"/>
    </source>
</evidence>
<evidence type="ECO:0000313" key="3">
    <source>
        <dbReference type="Proteomes" id="UP001165089"/>
    </source>
</evidence>
<accession>A0ABQ5Q2S1</accession>
<dbReference type="Gene3D" id="3.90.550.10">
    <property type="entry name" value="Spore Coat Polysaccharide Biosynthesis Protein SpsA, Chain A"/>
    <property type="match status" value="1"/>
</dbReference>
<sequence>MVDLAIVVAAYDRPQALGRLLASLDRVDFEGARVPLILSLDHGGDREVEALARAFPWRHGEKRLRTFPRHLGLKQHILACGDLTREHEHLIVLEDDVYVSRNLYRYATQALGFYAGEDRIAGLALYSQLWNLSCHRPFLPLDDAYDAYFMQYACSWGQIWSREPWRKFRDWFDRHPDDTGPDPAIPPSVLRWSEQSWLKHHIRYCIATDRYFAYPRVGLSTNFADRGRHHTLEQDNAWQIPLQEPYAKPYRFPAFGTSRAVYDAFFESRALGEALGIDPATLCVDLYGVKRNAERSRYWLTLEPAPFPVLRSFDLALRPHEANILHAIPGGAIRLYDTSRTSSPPSPRSRAALRDVTVKYDIRNLSYKGLLRYATRMLLRRLGAKLAARGWPGLPRPGKPSPQGGALQPLGPDP</sequence>
<dbReference type="EMBL" id="BSDD01000001">
    <property type="protein sequence ID" value="GLH68731.1"/>
    <property type="molecule type" value="Genomic_DNA"/>
</dbReference>